<feature type="coiled-coil region" evidence="1">
    <location>
        <begin position="337"/>
        <end position="364"/>
    </location>
</feature>
<proteinExistence type="predicted"/>
<name>A0ABU3NZC7_9FIRM</name>
<organism evidence="2 3">
    <name type="scientific">Anaeroselena agilis</name>
    <dbReference type="NCBI Taxonomy" id="3063788"/>
    <lineage>
        <taxon>Bacteria</taxon>
        <taxon>Bacillati</taxon>
        <taxon>Bacillota</taxon>
        <taxon>Negativicutes</taxon>
        <taxon>Acetonemataceae</taxon>
        <taxon>Anaeroselena</taxon>
    </lineage>
</organism>
<dbReference type="Proteomes" id="UP001254848">
    <property type="component" value="Unassembled WGS sequence"/>
</dbReference>
<evidence type="ECO:0000313" key="3">
    <source>
        <dbReference type="Proteomes" id="UP001254848"/>
    </source>
</evidence>
<protein>
    <submittedName>
        <fullName evidence="2">Uncharacterized protein</fullName>
    </submittedName>
</protein>
<keyword evidence="1" id="KW-0175">Coiled coil</keyword>
<sequence>MNIADFTLEIGTLTTDTIPPFVQLAADTAAAYKEIDALYAAQSARCHAKAARSPYRGHPAFTRGGIDREIYAHKYLGLVLAAIEEGPDSPLFARVFGVMARRWAGLHRYITNSPEVFLDDVVDSKYHSPAARQAGDNLLAGAAGHYFDCFVNVYPVLDQPRQAALRFALFAACALGKAVNVRNRDILAEIELLSDQAPVTASFRDISRRLGTPEFKKVTRNLKNAIFQQARPDARLLWRNDRFIEGLAHCGAYLSAEEGVSLLSRDFLAAPKERDIELLCRLYFIKTTADLFRFGPFLQSREEVEKECAEFVMFGLVWLGLVREYKKTRRYYSSRNADYLRAELKALEEKLAASEESLRIANDALAAKDRLLALKDRQASELARQHRRETYALTKEIARLKGEAARDARLKALAAPAGAATPAAADAPEPPVAVPDTPNDLRKLKSVRAVVIGGTEKWQAKLSNHLPHFVYLYGDTTGFDEALVINADIVFADTRFKFSHGCFYRLADIVRRHNKKLVFLSRTNTALAVHQMAAAVD</sequence>
<reference evidence="2 3" key="1">
    <citation type="submission" date="2023-07" db="EMBL/GenBank/DDBJ databases">
        <title>The novel representative of Negativicutes class, Anaeroselena agilis gen. nov. sp. nov.</title>
        <authorList>
            <person name="Prokofeva M.I."/>
            <person name="Elcheninov A.G."/>
            <person name="Klyukina A."/>
            <person name="Kublanov I.V."/>
            <person name="Frolov E.N."/>
            <person name="Podosokorskaya O.A."/>
        </authorList>
    </citation>
    <scope>NUCLEOTIDE SEQUENCE [LARGE SCALE GENOMIC DNA]</scope>
    <source>
        <strain evidence="2 3">4137-cl</strain>
    </source>
</reference>
<evidence type="ECO:0000256" key="1">
    <source>
        <dbReference type="SAM" id="Coils"/>
    </source>
</evidence>
<comment type="caution">
    <text evidence="2">The sequence shown here is derived from an EMBL/GenBank/DDBJ whole genome shotgun (WGS) entry which is preliminary data.</text>
</comment>
<evidence type="ECO:0000313" key="2">
    <source>
        <dbReference type="EMBL" id="MDT8902161.1"/>
    </source>
</evidence>
<gene>
    <name evidence="2" type="ORF">Q4T40_12970</name>
</gene>
<accession>A0ABU3NZC7</accession>
<keyword evidence="3" id="KW-1185">Reference proteome</keyword>
<dbReference type="RefSeq" id="WP_413780647.1">
    <property type="nucleotide sequence ID" value="NZ_JAUOZS010000001.1"/>
</dbReference>
<dbReference type="EMBL" id="JAUOZS010000001">
    <property type="protein sequence ID" value="MDT8902161.1"/>
    <property type="molecule type" value="Genomic_DNA"/>
</dbReference>